<name>A0A0A9H0I0_ARUDO</name>
<accession>A0A0A9H0I0</accession>
<reference evidence="1" key="2">
    <citation type="journal article" date="2015" name="Data Brief">
        <title>Shoot transcriptome of the giant reed, Arundo donax.</title>
        <authorList>
            <person name="Barrero R.A."/>
            <person name="Guerrero F.D."/>
            <person name="Moolhuijzen P."/>
            <person name="Goolsby J.A."/>
            <person name="Tidwell J."/>
            <person name="Bellgard S.E."/>
            <person name="Bellgard M.I."/>
        </authorList>
    </citation>
    <scope>NUCLEOTIDE SEQUENCE</scope>
    <source>
        <tissue evidence="1">Shoot tissue taken approximately 20 cm above the soil surface</tissue>
    </source>
</reference>
<proteinExistence type="predicted"/>
<reference evidence="1" key="1">
    <citation type="submission" date="2014-09" db="EMBL/GenBank/DDBJ databases">
        <authorList>
            <person name="Magalhaes I.L.F."/>
            <person name="Oliveira U."/>
            <person name="Santos F.R."/>
            <person name="Vidigal T.H.D.A."/>
            <person name="Brescovit A.D."/>
            <person name="Santos A.J."/>
        </authorList>
    </citation>
    <scope>NUCLEOTIDE SEQUENCE</scope>
    <source>
        <tissue evidence="1">Shoot tissue taken approximately 20 cm above the soil surface</tissue>
    </source>
</reference>
<protein>
    <submittedName>
        <fullName evidence="1">Uncharacterized protein</fullName>
    </submittedName>
</protein>
<organism evidence="1">
    <name type="scientific">Arundo donax</name>
    <name type="common">Giant reed</name>
    <name type="synonym">Donax arundinaceus</name>
    <dbReference type="NCBI Taxonomy" id="35708"/>
    <lineage>
        <taxon>Eukaryota</taxon>
        <taxon>Viridiplantae</taxon>
        <taxon>Streptophyta</taxon>
        <taxon>Embryophyta</taxon>
        <taxon>Tracheophyta</taxon>
        <taxon>Spermatophyta</taxon>
        <taxon>Magnoliopsida</taxon>
        <taxon>Liliopsida</taxon>
        <taxon>Poales</taxon>
        <taxon>Poaceae</taxon>
        <taxon>PACMAD clade</taxon>
        <taxon>Arundinoideae</taxon>
        <taxon>Arundineae</taxon>
        <taxon>Arundo</taxon>
    </lineage>
</organism>
<evidence type="ECO:0000313" key="1">
    <source>
        <dbReference type="EMBL" id="JAE30272.1"/>
    </source>
</evidence>
<sequence length="31" mass="3532">MSLGDVSRYMSALLTSPLILHLVHENNWNYG</sequence>
<dbReference type="EMBL" id="GBRH01167624">
    <property type="protein sequence ID" value="JAE30272.1"/>
    <property type="molecule type" value="Transcribed_RNA"/>
</dbReference>
<dbReference type="AlphaFoldDB" id="A0A0A9H0I0"/>